<accession>A0AAV7P8R0</accession>
<dbReference type="EMBL" id="JANPWB010000011">
    <property type="protein sequence ID" value="KAJ1124688.1"/>
    <property type="molecule type" value="Genomic_DNA"/>
</dbReference>
<comment type="caution">
    <text evidence="1">The sequence shown here is derived from an EMBL/GenBank/DDBJ whole genome shotgun (WGS) entry which is preliminary data.</text>
</comment>
<evidence type="ECO:0000313" key="2">
    <source>
        <dbReference type="Proteomes" id="UP001066276"/>
    </source>
</evidence>
<dbReference type="Proteomes" id="UP001066276">
    <property type="component" value="Chromosome 7"/>
</dbReference>
<dbReference type="SUPFAM" id="SSF56672">
    <property type="entry name" value="DNA/RNA polymerases"/>
    <property type="match status" value="1"/>
</dbReference>
<evidence type="ECO:0000313" key="1">
    <source>
        <dbReference type="EMBL" id="KAJ1124688.1"/>
    </source>
</evidence>
<dbReference type="InterPro" id="IPR043128">
    <property type="entry name" value="Rev_trsase/Diguanyl_cyclase"/>
</dbReference>
<organism evidence="1 2">
    <name type="scientific">Pleurodeles waltl</name>
    <name type="common">Iberian ribbed newt</name>
    <dbReference type="NCBI Taxonomy" id="8319"/>
    <lineage>
        <taxon>Eukaryota</taxon>
        <taxon>Metazoa</taxon>
        <taxon>Chordata</taxon>
        <taxon>Craniata</taxon>
        <taxon>Vertebrata</taxon>
        <taxon>Euteleostomi</taxon>
        <taxon>Amphibia</taxon>
        <taxon>Batrachia</taxon>
        <taxon>Caudata</taxon>
        <taxon>Salamandroidea</taxon>
        <taxon>Salamandridae</taxon>
        <taxon>Pleurodelinae</taxon>
        <taxon>Pleurodeles</taxon>
    </lineage>
</organism>
<dbReference type="AlphaFoldDB" id="A0AAV7P8R0"/>
<keyword evidence="2" id="KW-1185">Reference proteome</keyword>
<protein>
    <submittedName>
        <fullName evidence="1">Uncharacterized protein</fullName>
    </submittedName>
</protein>
<dbReference type="Gene3D" id="3.30.70.270">
    <property type="match status" value="1"/>
</dbReference>
<proteinExistence type="predicted"/>
<sequence>MLIDRLSHKHNIATRGCPPLPPSARLINVAAAPSSPRHSARTALTASAKPIEVAVAPAYLKRGAREARRLRAQYTLGRMPQHPAIDDLIGGLSGARWFSKVDLRSSYHQLMLAKESR</sequence>
<name>A0AAV7P8R0_PLEWA</name>
<dbReference type="InterPro" id="IPR043502">
    <property type="entry name" value="DNA/RNA_pol_sf"/>
</dbReference>
<gene>
    <name evidence="1" type="ORF">NDU88_003137</name>
</gene>
<reference evidence="1" key="1">
    <citation type="journal article" date="2022" name="bioRxiv">
        <title>Sequencing and chromosome-scale assembly of the giantPleurodeles waltlgenome.</title>
        <authorList>
            <person name="Brown T."/>
            <person name="Elewa A."/>
            <person name="Iarovenko S."/>
            <person name="Subramanian E."/>
            <person name="Araus A.J."/>
            <person name="Petzold A."/>
            <person name="Susuki M."/>
            <person name="Suzuki K.-i.T."/>
            <person name="Hayashi T."/>
            <person name="Toyoda A."/>
            <person name="Oliveira C."/>
            <person name="Osipova E."/>
            <person name="Leigh N.D."/>
            <person name="Simon A."/>
            <person name="Yun M.H."/>
        </authorList>
    </citation>
    <scope>NUCLEOTIDE SEQUENCE</scope>
    <source>
        <strain evidence="1">20211129_DDA</strain>
        <tissue evidence="1">Liver</tissue>
    </source>
</reference>